<keyword evidence="4 6" id="KW-1133">Transmembrane helix</keyword>
<evidence type="ECO:0000256" key="3">
    <source>
        <dbReference type="ARBA" id="ARBA00022692"/>
    </source>
</evidence>
<sequence length="201" mass="23027">MDWRNWERYFTEKNILELLDQYKDLGFLPGILLPMLESFLPILPLFIFVAGNAAAYGFWLGFLYSWIGVCVGSIIVFLLVRRFGQKRFLNFLNRHTNTTRMLGWVERHGFGMLFLIYCFPFTPSALVNVVGGLSRINTKTFLLALTLGKLVMIAIVSFIGYDFVDVLKSPLKLGMIAFGIFVLWLGGKIVESRLKESEHRA</sequence>
<dbReference type="RefSeq" id="WP_066392894.1">
    <property type="nucleotide sequence ID" value="NZ_CP015378.1"/>
</dbReference>
<reference evidence="7 8" key="1">
    <citation type="submission" date="2016-04" db="EMBL/GenBank/DDBJ databases">
        <title>Complete genome sequence of Fictibacillus phosphorivorans G25-29, a strain toxic to nematodes.</title>
        <authorList>
            <person name="Zheng Z."/>
        </authorList>
    </citation>
    <scope>NUCLEOTIDE SEQUENCE [LARGE SCALE GENOMIC DNA]</scope>
    <source>
        <strain evidence="7 8">G25-29</strain>
    </source>
</reference>
<dbReference type="STRING" id="1221500.ABE65_007055"/>
<dbReference type="GO" id="GO:0005886">
    <property type="term" value="C:plasma membrane"/>
    <property type="evidence" value="ECO:0007669"/>
    <property type="project" value="UniProtKB-SubCell"/>
</dbReference>
<dbReference type="PANTHER" id="PTHR12677">
    <property type="entry name" value="GOLGI APPARATUS MEMBRANE PROTEIN TVP38-RELATED"/>
    <property type="match status" value="1"/>
</dbReference>
<dbReference type="InterPro" id="IPR015414">
    <property type="entry name" value="TMEM64"/>
</dbReference>
<comment type="similarity">
    <text evidence="6">Belongs to the TVP38/TMEM64 family.</text>
</comment>
<keyword evidence="8" id="KW-1185">Reference proteome</keyword>
<keyword evidence="2 6" id="KW-1003">Cell membrane</keyword>
<dbReference type="OrthoDB" id="1651121at2"/>
<feature type="transmembrane region" description="Helical" evidence="6">
    <location>
        <begin position="173"/>
        <end position="190"/>
    </location>
</feature>
<proteinExistence type="inferred from homology"/>
<keyword evidence="3 6" id="KW-0812">Transmembrane</keyword>
<evidence type="ECO:0000256" key="2">
    <source>
        <dbReference type="ARBA" id="ARBA00022475"/>
    </source>
</evidence>
<dbReference type="Proteomes" id="UP000076623">
    <property type="component" value="Chromosome"/>
</dbReference>
<comment type="subcellular location">
    <subcellularLocation>
        <location evidence="1 6">Cell membrane</location>
        <topology evidence="1 6">Multi-pass membrane protein</topology>
    </subcellularLocation>
</comment>
<dbReference type="Pfam" id="PF09335">
    <property type="entry name" value="VTT_dom"/>
    <property type="match status" value="1"/>
</dbReference>
<evidence type="ECO:0000313" key="8">
    <source>
        <dbReference type="Proteomes" id="UP000076623"/>
    </source>
</evidence>
<dbReference type="KEGG" id="fpn:ABE65_007055"/>
<feature type="transmembrane region" description="Helical" evidence="6">
    <location>
        <begin position="56"/>
        <end position="80"/>
    </location>
</feature>
<feature type="transmembrane region" description="Helical" evidence="6">
    <location>
        <begin position="141"/>
        <end position="161"/>
    </location>
</feature>
<evidence type="ECO:0000256" key="4">
    <source>
        <dbReference type="ARBA" id="ARBA00022989"/>
    </source>
</evidence>
<name>A0A160IKQ2_9BACL</name>
<feature type="transmembrane region" description="Helical" evidence="6">
    <location>
        <begin position="27"/>
        <end position="49"/>
    </location>
</feature>
<evidence type="ECO:0000256" key="6">
    <source>
        <dbReference type="RuleBase" id="RU366058"/>
    </source>
</evidence>
<dbReference type="InterPro" id="IPR032816">
    <property type="entry name" value="VTT_dom"/>
</dbReference>
<protein>
    <recommendedName>
        <fullName evidence="6">TVP38/TMEM64 family membrane protein</fullName>
    </recommendedName>
</protein>
<evidence type="ECO:0000256" key="5">
    <source>
        <dbReference type="ARBA" id="ARBA00023136"/>
    </source>
</evidence>
<dbReference type="PANTHER" id="PTHR12677:SF55">
    <property type="entry name" value="UNDECAPRENYL PHOSPHATE TRANSPORTER SAOUHSC_00901-RELATED"/>
    <property type="match status" value="1"/>
</dbReference>
<organism evidence="7 8">
    <name type="scientific">Fictibacillus phosphorivorans</name>
    <dbReference type="NCBI Taxonomy" id="1221500"/>
    <lineage>
        <taxon>Bacteria</taxon>
        <taxon>Bacillati</taxon>
        <taxon>Bacillota</taxon>
        <taxon>Bacilli</taxon>
        <taxon>Bacillales</taxon>
        <taxon>Fictibacillaceae</taxon>
        <taxon>Fictibacillus</taxon>
    </lineage>
</organism>
<evidence type="ECO:0000256" key="1">
    <source>
        <dbReference type="ARBA" id="ARBA00004651"/>
    </source>
</evidence>
<feature type="transmembrane region" description="Helical" evidence="6">
    <location>
        <begin position="110"/>
        <end position="129"/>
    </location>
</feature>
<gene>
    <name evidence="7" type="ORF">ABE65_007055</name>
</gene>
<evidence type="ECO:0000313" key="7">
    <source>
        <dbReference type="EMBL" id="ANC76571.1"/>
    </source>
</evidence>
<accession>A0A160IKQ2</accession>
<dbReference type="EMBL" id="CP015378">
    <property type="protein sequence ID" value="ANC76571.1"/>
    <property type="molecule type" value="Genomic_DNA"/>
</dbReference>
<keyword evidence="5 6" id="KW-0472">Membrane</keyword>
<dbReference type="AlphaFoldDB" id="A0A160IKQ2"/>